<feature type="compositionally biased region" description="Low complexity" evidence="2">
    <location>
        <begin position="373"/>
        <end position="387"/>
    </location>
</feature>
<gene>
    <name evidence="4" type="ORF">BDU57DRAFT_527011</name>
</gene>
<keyword evidence="1" id="KW-0479">Metal-binding</keyword>
<sequence>MSSSHSLDRVQYFMATHTDFLSHSATSVPPNTECPICLEGIEEHICVQIVGIPGCTHLIGMECLQAMLSSYPNAKKICPLCRTEWLGDARGRGRGGRGAHEGEYDEDDGREAYDDFAQDARYHDAARDAYYSVDYQGEMERVRRQQEEQMEQYRQGQAARHGRLSRDHMGSGRGIAGGHGPSPRDHRAGHMSSGRDSAGGHGPSRTQGAGHMGTGRGRDARADRDLAYLNGESLRRGHGGSSRSHAPPLPVNGHSSRQGHLFGSPSPFGSSRSYAPPSPEYGQSSSHRHGHPSHFHAPPPPVYRQSFRNYSPPPHSSHRGIPARESSLSVSQRLAHNNPDLSEADWQRTVDRIQGTSSFRPHGESSHSHRRQSSPVYGGSYSPPSRSHGYDSHHHGGSSNALPRYDAHDSDSDDSAYGTGGDYYSYDAHDSDSDDSAYGTGGDYYSY</sequence>
<dbReference type="InterPro" id="IPR001841">
    <property type="entry name" value="Znf_RING"/>
</dbReference>
<dbReference type="OrthoDB" id="8062037at2759"/>
<dbReference type="Gene3D" id="3.30.40.10">
    <property type="entry name" value="Zinc/RING finger domain, C3HC4 (zinc finger)"/>
    <property type="match status" value="1"/>
</dbReference>
<evidence type="ECO:0000259" key="3">
    <source>
        <dbReference type="PROSITE" id="PS50089"/>
    </source>
</evidence>
<feature type="region of interest" description="Disordered" evidence="2">
    <location>
        <begin position="356"/>
        <end position="447"/>
    </location>
</feature>
<dbReference type="AlphaFoldDB" id="A0A6A5QWA0"/>
<feature type="compositionally biased region" description="Low complexity" evidence="2">
    <location>
        <begin position="262"/>
        <end position="271"/>
    </location>
</feature>
<dbReference type="Proteomes" id="UP000800096">
    <property type="component" value="Unassembled WGS sequence"/>
</dbReference>
<accession>A0A6A5QWA0</accession>
<keyword evidence="5" id="KW-1185">Reference proteome</keyword>
<dbReference type="EMBL" id="ML979133">
    <property type="protein sequence ID" value="KAF1918874.1"/>
    <property type="molecule type" value="Genomic_DNA"/>
</dbReference>
<organism evidence="4 5">
    <name type="scientific">Ampelomyces quisqualis</name>
    <name type="common">Powdery mildew agent</name>
    <dbReference type="NCBI Taxonomy" id="50730"/>
    <lineage>
        <taxon>Eukaryota</taxon>
        <taxon>Fungi</taxon>
        <taxon>Dikarya</taxon>
        <taxon>Ascomycota</taxon>
        <taxon>Pezizomycotina</taxon>
        <taxon>Dothideomycetes</taxon>
        <taxon>Pleosporomycetidae</taxon>
        <taxon>Pleosporales</taxon>
        <taxon>Pleosporineae</taxon>
        <taxon>Phaeosphaeriaceae</taxon>
        <taxon>Ampelomyces</taxon>
    </lineage>
</organism>
<evidence type="ECO:0000256" key="2">
    <source>
        <dbReference type="SAM" id="MobiDB-lite"/>
    </source>
</evidence>
<dbReference type="GO" id="GO:0008270">
    <property type="term" value="F:zinc ion binding"/>
    <property type="evidence" value="ECO:0007669"/>
    <property type="project" value="UniProtKB-KW"/>
</dbReference>
<evidence type="ECO:0000313" key="4">
    <source>
        <dbReference type="EMBL" id="KAF1918874.1"/>
    </source>
</evidence>
<proteinExistence type="predicted"/>
<name>A0A6A5QWA0_AMPQU</name>
<dbReference type="Pfam" id="PF13639">
    <property type="entry name" value="zf-RING_2"/>
    <property type="match status" value="1"/>
</dbReference>
<protein>
    <recommendedName>
        <fullName evidence="3">RING-type domain-containing protein</fullName>
    </recommendedName>
</protein>
<feature type="region of interest" description="Disordered" evidence="2">
    <location>
        <begin position="91"/>
        <end position="110"/>
    </location>
</feature>
<evidence type="ECO:0000313" key="5">
    <source>
        <dbReference type="Proteomes" id="UP000800096"/>
    </source>
</evidence>
<evidence type="ECO:0000256" key="1">
    <source>
        <dbReference type="PROSITE-ProRule" id="PRU00175"/>
    </source>
</evidence>
<feature type="region of interest" description="Disordered" evidence="2">
    <location>
        <begin position="143"/>
        <end position="220"/>
    </location>
</feature>
<feature type="domain" description="RING-type" evidence="3">
    <location>
        <begin position="34"/>
        <end position="82"/>
    </location>
</feature>
<dbReference type="SUPFAM" id="SSF57850">
    <property type="entry name" value="RING/U-box"/>
    <property type="match status" value="1"/>
</dbReference>
<feature type="region of interest" description="Disordered" evidence="2">
    <location>
        <begin position="232"/>
        <end position="333"/>
    </location>
</feature>
<dbReference type="InterPro" id="IPR013083">
    <property type="entry name" value="Znf_RING/FYVE/PHD"/>
</dbReference>
<dbReference type="PROSITE" id="PS50089">
    <property type="entry name" value="ZF_RING_2"/>
    <property type="match status" value="1"/>
</dbReference>
<keyword evidence="1" id="KW-0863">Zinc-finger</keyword>
<reference evidence="4" key="1">
    <citation type="journal article" date="2020" name="Stud. Mycol.">
        <title>101 Dothideomycetes genomes: a test case for predicting lifestyles and emergence of pathogens.</title>
        <authorList>
            <person name="Haridas S."/>
            <person name="Albert R."/>
            <person name="Binder M."/>
            <person name="Bloem J."/>
            <person name="Labutti K."/>
            <person name="Salamov A."/>
            <person name="Andreopoulos B."/>
            <person name="Baker S."/>
            <person name="Barry K."/>
            <person name="Bills G."/>
            <person name="Bluhm B."/>
            <person name="Cannon C."/>
            <person name="Castanera R."/>
            <person name="Culley D."/>
            <person name="Daum C."/>
            <person name="Ezra D."/>
            <person name="Gonzalez J."/>
            <person name="Henrissat B."/>
            <person name="Kuo A."/>
            <person name="Liang C."/>
            <person name="Lipzen A."/>
            <person name="Lutzoni F."/>
            <person name="Magnuson J."/>
            <person name="Mondo S."/>
            <person name="Nolan M."/>
            <person name="Ohm R."/>
            <person name="Pangilinan J."/>
            <person name="Park H.-J."/>
            <person name="Ramirez L."/>
            <person name="Alfaro M."/>
            <person name="Sun H."/>
            <person name="Tritt A."/>
            <person name="Yoshinaga Y."/>
            <person name="Zwiers L.-H."/>
            <person name="Turgeon B."/>
            <person name="Goodwin S."/>
            <person name="Spatafora J."/>
            <person name="Crous P."/>
            <person name="Grigoriev I."/>
        </authorList>
    </citation>
    <scope>NUCLEOTIDE SEQUENCE</scope>
    <source>
        <strain evidence="4">HMLAC05119</strain>
    </source>
</reference>
<feature type="compositionally biased region" description="Gly residues" evidence="2">
    <location>
        <begin position="171"/>
        <end position="180"/>
    </location>
</feature>
<keyword evidence="1" id="KW-0862">Zinc</keyword>